<dbReference type="InParanoid" id="A0A132B994"/>
<dbReference type="RefSeq" id="XP_018062924.1">
    <property type="nucleotide sequence ID" value="XM_018212497.1"/>
</dbReference>
<dbReference type="PANTHER" id="PTHR11225:SF4">
    <property type="entry name" value="NUCLEAR PORE COMPLEX PROTEIN NUP93"/>
    <property type="match status" value="1"/>
</dbReference>
<dbReference type="GO" id="GO:0006606">
    <property type="term" value="P:protein import into nucleus"/>
    <property type="evidence" value="ECO:0007669"/>
    <property type="project" value="TreeGrafter"/>
</dbReference>
<dbReference type="AlphaFoldDB" id="A0A132B994"/>
<feature type="region of interest" description="Disordered" evidence="4">
    <location>
        <begin position="31"/>
        <end position="134"/>
    </location>
</feature>
<comment type="subcellular location">
    <subcellularLocation>
        <location evidence="1">Nucleus envelope</location>
    </subcellularLocation>
</comment>
<dbReference type="FunCoup" id="A0A132B994">
    <property type="interactions" value="1119"/>
</dbReference>
<dbReference type="GO" id="GO:0005643">
    <property type="term" value="C:nuclear pore"/>
    <property type="evidence" value="ECO:0007669"/>
    <property type="project" value="InterPro"/>
</dbReference>
<evidence type="ECO:0000313" key="6">
    <source>
        <dbReference type="Proteomes" id="UP000070700"/>
    </source>
</evidence>
<feature type="region of interest" description="Disordered" evidence="4">
    <location>
        <begin position="305"/>
        <end position="336"/>
    </location>
</feature>
<keyword evidence="6" id="KW-1185">Reference proteome</keyword>
<proteinExistence type="inferred from homology"/>
<dbReference type="EMBL" id="KQ947435">
    <property type="protein sequence ID" value="KUJ08569.1"/>
    <property type="molecule type" value="Genomic_DNA"/>
</dbReference>
<organism evidence="5 6">
    <name type="scientific">Mollisia scopiformis</name>
    <name type="common">Conifer needle endophyte fungus</name>
    <name type="synonym">Phialocephala scopiformis</name>
    <dbReference type="NCBI Taxonomy" id="149040"/>
    <lineage>
        <taxon>Eukaryota</taxon>
        <taxon>Fungi</taxon>
        <taxon>Dikarya</taxon>
        <taxon>Ascomycota</taxon>
        <taxon>Pezizomycotina</taxon>
        <taxon>Leotiomycetes</taxon>
        <taxon>Helotiales</taxon>
        <taxon>Mollisiaceae</taxon>
        <taxon>Mollisia</taxon>
    </lineage>
</organism>
<comment type="similarity">
    <text evidence="2">Belongs to the nucleoporin interacting component (NIC) family.</text>
</comment>
<dbReference type="GeneID" id="28822223"/>
<dbReference type="Proteomes" id="UP000070700">
    <property type="component" value="Unassembled WGS sequence"/>
</dbReference>
<dbReference type="GO" id="GO:0016973">
    <property type="term" value="P:poly(A)+ mRNA export from nucleus"/>
    <property type="evidence" value="ECO:0007669"/>
    <property type="project" value="TreeGrafter"/>
</dbReference>
<protein>
    <submittedName>
        <fullName evidence="5">NIC-domain-containing protein</fullName>
    </submittedName>
</protein>
<sequence length="1096" mass="119876">MSLFGNLNNTTKSDYNGLFSSTSQPATTTAGGGLFGGLNTSTSTSQPAGTSGMFGNLGLGGNTEPTNTNTSSFFGGGLGSTPQPATTAASGFGNPATSSAPPGGSVFGPGPTINPTSQAPSGASLFGASASTSGPAQNGNTAYFDAILEKSRKRAHAESVADDLPQLQLGLEDLRQRMKRVGTGARGQAADSRAHYLLAASGVNPGDALRDLNHFTAATGRERPQPQEPQDVDVETYLTNLQTQTTLSMISDGLARSVRDFDAFLEDNVEMEWDAQRRRIYSHFGIRPKETTAAGKGSFAASVGESNGAFGRSRRSKAPSLTGSRMNGSPGGSTFGRSNLQKSVIGAAGPVGAGHQPLFGDVEKKMEASNVTVTGPHDRFQREKESKYAEKVQNLNLARLQRRPYPVCSEFAEVVNLSPDQHGPDLIKAYRALMEIVGEDPEAKQWSEERTAKERKYADDYLGDDPVKALSMKKRILRGGVRCLEKLAFEKMEDAVTRNPRDANVGGIPNVINKVKGYVRLQAGKKNLGGDNTDLQMLGDDYVWALVYFLLRTGHVGEALDYVEQNQVAFRAIDRNFQGYIRAYSQSDDRRLDDVLQQRINGEYNQRLRIAPENSIDPYRMACYKIIGRCDLRQRFLEGIEQSFEDWAWVQLVLAREINRVDAMASEIFGLSEAQNTMREIGSRYFTKGGVEGNSFGVYVFLQLAYGMFEDCVSYLYTYNYVDGVHLAIALDFYGLLRVADPNAGSEDLLSLTTRGQPQISFGTMLGLYTRDFRAAAVSAAVDYLALICLNKDLTGQGGRNQIMLCHEALRELVLESREFALLLGDMRNDGQRIRGVIEERMTLVGLNESGDFMRTITLQAASIADDNGRVTDAVLLYHLAGEYDSVINTINRALSEAIAVPIGQDPLRIEPLKARAGVNPHEPEQGTESSLTSIDDPVQLADTMREMYEAQAMFSSKVRTTNWEANRALLNMTVAKNKVERADFAGALDEIRRLAILPLEANGNPSLIRDCATKFSSLSQSVAQNVPNLLMWAIHCAEQQRRSLMNSQFGGNEGTRLAMIDELKQMNMDLMTYTSQLRYRFPASIHEALARAQSE</sequence>
<dbReference type="KEGG" id="psco:LY89DRAFT_658992"/>
<evidence type="ECO:0000256" key="1">
    <source>
        <dbReference type="ARBA" id="ARBA00004259"/>
    </source>
</evidence>
<evidence type="ECO:0000256" key="2">
    <source>
        <dbReference type="ARBA" id="ARBA00010186"/>
    </source>
</evidence>
<dbReference type="OrthoDB" id="203824at2759"/>
<dbReference type="Pfam" id="PF04097">
    <property type="entry name" value="Nic96"/>
    <property type="match status" value="1"/>
</dbReference>
<dbReference type="InterPro" id="IPR007231">
    <property type="entry name" value="Nucleoporin_int_Nup93/Nic96"/>
</dbReference>
<reference evidence="5 6" key="1">
    <citation type="submission" date="2015-10" db="EMBL/GenBank/DDBJ databases">
        <title>Full genome of DAOMC 229536 Phialocephala scopiformis, a fungal endophyte of spruce producing the potent anti-insectan compound rugulosin.</title>
        <authorList>
            <consortium name="DOE Joint Genome Institute"/>
            <person name="Walker A.K."/>
            <person name="Frasz S.L."/>
            <person name="Seifert K.A."/>
            <person name="Miller J.D."/>
            <person name="Mondo S.J."/>
            <person name="Labutti K."/>
            <person name="Lipzen A."/>
            <person name="Dockter R."/>
            <person name="Kennedy M."/>
            <person name="Grigoriev I.V."/>
            <person name="Spatafora J.W."/>
        </authorList>
    </citation>
    <scope>NUCLEOTIDE SEQUENCE [LARGE SCALE GENOMIC DNA]</scope>
    <source>
        <strain evidence="5 6">CBS 120377</strain>
    </source>
</reference>
<gene>
    <name evidence="5" type="ORF">LY89DRAFT_658992</name>
</gene>
<evidence type="ECO:0000256" key="3">
    <source>
        <dbReference type="ARBA" id="ARBA00023242"/>
    </source>
</evidence>
<evidence type="ECO:0000313" key="5">
    <source>
        <dbReference type="EMBL" id="KUJ08569.1"/>
    </source>
</evidence>
<keyword evidence="3" id="KW-0539">Nucleus</keyword>
<accession>A0A132B994</accession>
<dbReference type="STRING" id="149040.A0A132B994"/>
<name>A0A132B994_MOLSC</name>
<dbReference type="GO" id="GO:0017056">
    <property type="term" value="F:structural constituent of nuclear pore"/>
    <property type="evidence" value="ECO:0007669"/>
    <property type="project" value="InterPro"/>
</dbReference>
<evidence type="ECO:0000256" key="4">
    <source>
        <dbReference type="SAM" id="MobiDB-lite"/>
    </source>
</evidence>
<dbReference type="PANTHER" id="PTHR11225">
    <property type="entry name" value="NUCLEAR PORE COMPLEX PROTEIN NUP93 NUCLEOPORIN NUP93 DEAD EYE PROTEIN"/>
    <property type="match status" value="1"/>
</dbReference>
<feature type="compositionally biased region" description="Polar residues" evidence="4">
    <location>
        <begin position="81"/>
        <end position="100"/>
    </location>
</feature>